<dbReference type="GO" id="GO:1990166">
    <property type="term" value="P:protein localization to site of double-strand break"/>
    <property type="evidence" value="ECO:0007669"/>
    <property type="project" value="TreeGrafter"/>
</dbReference>
<sequence>LGRNLFKHTFENIPLCLLVELVARIPSSRLRLVTADAVFRNLCCRNGVTVSEEPLSLKKMVCWGIKIQSSSINETSPGKEFIPKGLNRVNAAGETCLHRACKRNQVETVRHILSLPGVDVNVKDHVGWTPLHEACNHGSKASVEALLAHRPAPHLETTVDGISPLKDALVNGHLDIAKLLLEHAGGRADTFLTFTPPLSLQGKVLVLNTCQGTHCLHQKEKGIMPQFCHSSCQTIQYSGLLSKLESLPQSFESFLTSHCTRSDMNPTCTSKYFPVIPSSCRCTLHCVNITKMSMCDIGFMPFGGHFHPKTFHPSDTVTVFILRLAPGGNIANKQ</sequence>
<dbReference type="PANTHER" id="PTHR46677:SF1">
    <property type="entry name" value="SMC5-SMC6 COMPLEX LOCALIZATION FACTOR PROTEIN 1"/>
    <property type="match status" value="1"/>
</dbReference>
<reference evidence="2" key="1">
    <citation type="submission" date="2025-08" db="UniProtKB">
        <authorList>
            <consortium name="Ensembl"/>
        </authorList>
    </citation>
    <scope>IDENTIFICATION</scope>
</reference>
<name>A0A8C5B2N9_GADMO</name>
<dbReference type="GeneTree" id="ENSGT00940000158953"/>
<protein>
    <submittedName>
        <fullName evidence="2">SMC5-SMC6 complex localization factor 1</fullName>
    </submittedName>
</protein>
<dbReference type="InterPro" id="IPR036770">
    <property type="entry name" value="Ankyrin_rpt-contain_sf"/>
</dbReference>
<dbReference type="GO" id="GO:2000781">
    <property type="term" value="P:positive regulation of double-strand break repair"/>
    <property type="evidence" value="ECO:0007669"/>
    <property type="project" value="InterPro"/>
</dbReference>
<evidence type="ECO:0000313" key="3">
    <source>
        <dbReference type="Proteomes" id="UP000694546"/>
    </source>
</evidence>
<dbReference type="Ensembl" id="ENSGMOT00000055044.1">
    <property type="protein sequence ID" value="ENSGMOP00000041015.1"/>
    <property type="gene ID" value="ENSGMOG00000000862.2"/>
</dbReference>
<dbReference type="PANTHER" id="PTHR46677">
    <property type="entry name" value="SMC5-SMC6 COMPLEX LOCALIZATION FACTOR PROTEIN 1"/>
    <property type="match status" value="1"/>
</dbReference>
<feature type="repeat" description="ANK" evidence="1">
    <location>
        <begin position="160"/>
        <end position="183"/>
    </location>
</feature>
<dbReference type="GO" id="GO:0035861">
    <property type="term" value="C:site of double-strand break"/>
    <property type="evidence" value="ECO:0007669"/>
    <property type="project" value="TreeGrafter"/>
</dbReference>
<dbReference type="SUPFAM" id="SSF48403">
    <property type="entry name" value="Ankyrin repeat"/>
    <property type="match status" value="1"/>
</dbReference>
<evidence type="ECO:0000256" key="1">
    <source>
        <dbReference type="PROSITE-ProRule" id="PRU00023"/>
    </source>
</evidence>
<accession>A0A8C5B2N9</accession>
<gene>
    <name evidence="2" type="primary">slf1</name>
</gene>
<feature type="repeat" description="ANK" evidence="1">
    <location>
        <begin position="92"/>
        <end position="125"/>
    </location>
</feature>
<dbReference type="InterPro" id="IPR002110">
    <property type="entry name" value="Ankyrin_rpt"/>
</dbReference>
<dbReference type="GO" id="GO:0006974">
    <property type="term" value="P:DNA damage response"/>
    <property type="evidence" value="ECO:0007669"/>
    <property type="project" value="TreeGrafter"/>
</dbReference>
<dbReference type="Gene3D" id="1.25.40.20">
    <property type="entry name" value="Ankyrin repeat-containing domain"/>
    <property type="match status" value="1"/>
</dbReference>
<proteinExistence type="predicted"/>
<dbReference type="Pfam" id="PF12796">
    <property type="entry name" value="Ank_2"/>
    <property type="match status" value="1"/>
</dbReference>
<keyword evidence="3" id="KW-1185">Reference proteome</keyword>
<dbReference type="PROSITE" id="PS50297">
    <property type="entry name" value="ANK_REP_REGION"/>
    <property type="match status" value="1"/>
</dbReference>
<dbReference type="Proteomes" id="UP000694546">
    <property type="component" value="Chromosome 6"/>
</dbReference>
<reference evidence="2" key="2">
    <citation type="submission" date="2025-09" db="UniProtKB">
        <authorList>
            <consortium name="Ensembl"/>
        </authorList>
    </citation>
    <scope>IDENTIFICATION</scope>
</reference>
<dbReference type="InterPro" id="IPR042479">
    <property type="entry name" value="Slf1"/>
</dbReference>
<dbReference type="AlphaFoldDB" id="A0A8C5B2N9"/>
<evidence type="ECO:0000313" key="2">
    <source>
        <dbReference type="Ensembl" id="ENSGMOP00000041015.1"/>
    </source>
</evidence>
<keyword evidence="1" id="KW-0040">ANK repeat</keyword>
<dbReference type="GO" id="GO:0005634">
    <property type="term" value="C:nucleus"/>
    <property type="evidence" value="ECO:0007669"/>
    <property type="project" value="TreeGrafter"/>
</dbReference>
<dbReference type="PROSITE" id="PS50088">
    <property type="entry name" value="ANK_REPEAT"/>
    <property type="match status" value="2"/>
</dbReference>
<organism evidence="2 3">
    <name type="scientific">Gadus morhua</name>
    <name type="common">Atlantic cod</name>
    <dbReference type="NCBI Taxonomy" id="8049"/>
    <lineage>
        <taxon>Eukaryota</taxon>
        <taxon>Metazoa</taxon>
        <taxon>Chordata</taxon>
        <taxon>Craniata</taxon>
        <taxon>Vertebrata</taxon>
        <taxon>Euteleostomi</taxon>
        <taxon>Actinopterygii</taxon>
        <taxon>Neopterygii</taxon>
        <taxon>Teleostei</taxon>
        <taxon>Neoteleostei</taxon>
        <taxon>Acanthomorphata</taxon>
        <taxon>Zeiogadaria</taxon>
        <taxon>Gadariae</taxon>
        <taxon>Gadiformes</taxon>
        <taxon>Gadoidei</taxon>
        <taxon>Gadidae</taxon>
        <taxon>Gadus</taxon>
    </lineage>
</organism>
<dbReference type="SMART" id="SM00248">
    <property type="entry name" value="ANK"/>
    <property type="match status" value="3"/>
</dbReference>